<dbReference type="Pfam" id="PF02602">
    <property type="entry name" value="HEM4"/>
    <property type="match status" value="1"/>
</dbReference>
<protein>
    <submittedName>
        <fullName evidence="3">Uroporphyrinogen-III synthase</fullName>
    </submittedName>
</protein>
<gene>
    <name evidence="3" type="ORF">E6H03_12555</name>
</gene>
<dbReference type="InterPro" id="IPR036108">
    <property type="entry name" value="4pyrrol_syn_uPrphyn_synt_sf"/>
</dbReference>
<dbReference type="CDD" id="cd06578">
    <property type="entry name" value="HemD"/>
    <property type="match status" value="1"/>
</dbReference>
<sequence>MCGRAPPGRCRVRTGRGAFVGLRGGLRHSRAAGGAQGRPPPRRDARGSHAVTARGPLAGRRIIVTRSRKQSGILRTLLEAEGALVVEFPTIRIAPPADFAAVDQAIARLDHYQWVVFTSQNGVAAFLGRLRACGVGIAALGRLRVAAIGPATAGALQAQGLRVDLAPAEFVAEALVDAFAGECLEGARILLPRALEARRVLPDGLRARGATVDAVPVYQVEAERGQDPETWRRLLDRGGDAVTFTSPSTVRNFVEVVGSNLPKVVAGALIACIGPVTAATARECGLGVGVVARHYTIPGIVAALREALGRTMSATGP</sequence>
<reference evidence="3 4" key="1">
    <citation type="journal article" date="2019" name="Nat. Microbiol.">
        <title>Mediterranean grassland soil C-N compound turnover is dependent on rainfall and depth, and is mediated by genomically divergent microorganisms.</title>
        <authorList>
            <person name="Diamond S."/>
            <person name="Andeer P.F."/>
            <person name="Li Z."/>
            <person name="Crits-Christoph A."/>
            <person name="Burstein D."/>
            <person name="Anantharaman K."/>
            <person name="Lane K.R."/>
            <person name="Thomas B.C."/>
            <person name="Pan C."/>
            <person name="Northen T.R."/>
            <person name="Banfield J.F."/>
        </authorList>
    </citation>
    <scope>NUCLEOTIDE SEQUENCE [LARGE SCALE GENOMIC DNA]</scope>
    <source>
        <strain evidence="3">NP_6</strain>
    </source>
</reference>
<organism evidence="3 4">
    <name type="scientific">Candidatus Segetimicrobium genomatis</name>
    <dbReference type="NCBI Taxonomy" id="2569760"/>
    <lineage>
        <taxon>Bacteria</taxon>
        <taxon>Bacillati</taxon>
        <taxon>Candidatus Sysuimicrobiota</taxon>
        <taxon>Candidatus Sysuimicrobiia</taxon>
        <taxon>Candidatus Sysuimicrobiales</taxon>
        <taxon>Candidatus Segetimicrobiaceae</taxon>
        <taxon>Candidatus Segetimicrobium</taxon>
    </lineage>
</organism>
<dbReference type="Proteomes" id="UP000318093">
    <property type="component" value="Unassembled WGS sequence"/>
</dbReference>
<dbReference type="GO" id="GO:0006780">
    <property type="term" value="P:uroporphyrinogen III biosynthetic process"/>
    <property type="evidence" value="ECO:0007669"/>
    <property type="project" value="InterPro"/>
</dbReference>
<accession>A0A537J3T8</accession>
<dbReference type="Gene3D" id="3.40.50.10090">
    <property type="match status" value="2"/>
</dbReference>
<feature type="region of interest" description="Disordered" evidence="1">
    <location>
        <begin position="28"/>
        <end position="49"/>
    </location>
</feature>
<dbReference type="InterPro" id="IPR003754">
    <property type="entry name" value="4pyrrol_synth_uPrphyn_synth"/>
</dbReference>
<feature type="domain" description="Tetrapyrrole biosynthesis uroporphyrinogen III synthase" evidence="2">
    <location>
        <begin position="75"/>
        <end position="301"/>
    </location>
</feature>
<evidence type="ECO:0000259" key="2">
    <source>
        <dbReference type="Pfam" id="PF02602"/>
    </source>
</evidence>
<dbReference type="InterPro" id="IPR039793">
    <property type="entry name" value="UROS/Hem4"/>
</dbReference>
<evidence type="ECO:0000313" key="4">
    <source>
        <dbReference type="Proteomes" id="UP000318093"/>
    </source>
</evidence>
<evidence type="ECO:0000313" key="3">
    <source>
        <dbReference type="EMBL" id="TMI78183.1"/>
    </source>
</evidence>
<evidence type="ECO:0000256" key="1">
    <source>
        <dbReference type="SAM" id="MobiDB-lite"/>
    </source>
</evidence>
<proteinExistence type="predicted"/>
<dbReference type="SUPFAM" id="SSF69618">
    <property type="entry name" value="HemD-like"/>
    <property type="match status" value="1"/>
</dbReference>
<comment type="caution">
    <text evidence="3">The sequence shown here is derived from an EMBL/GenBank/DDBJ whole genome shotgun (WGS) entry which is preliminary data.</text>
</comment>
<dbReference type="AlphaFoldDB" id="A0A537J3T8"/>
<dbReference type="PANTHER" id="PTHR40082">
    <property type="entry name" value="BLR5956 PROTEIN"/>
    <property type="match status" value="1"/>
</dbReference>
<dbReference type="PANTHER" id="PTHR40082:SF1">
    <property type="entry name" value="BLR5956 PROTEIN"/>
    <property type="match status" value="1"/>
</dbReference>
<dbReference type="EMBL" id="VBAN01000442">
    <property type="protein sequence ID" value="TMI78183.1"/>
    <property type="molecule type" value="Genomic_DNA"/>
</dbReference>
<name>A0A537J3T8_9BACT</name>
<dbReference type="GO" id="GO:0004852">
    <property type="term" value="F:uroporphyrinogen-III synthase activity"/>
    <property type="evidence" value="ECO:0007669"/>
    <property type="project" value="InterPro"/>
</dbReference>